<comment type="function">
    <text evidence="8">Catalyzes the aldol cleavage of 4-hydroxy-4-methyl-2-oxoglutarate (HMG) into 2 molecules of pyruvate. Also contains a secondary oxaloacetate (OAA) decarboxylase activity due to the common pyruvate enolate transition state formed following C-C bond cleavage in the retro-aldol and decarboxylation reactions.</text>
</comment>
<dbReference type="GO" id="GO:0047443">
    <property type="term" value="F:4-hydroxy-4-methyl-2-oxoglutarate aldolase activity"/>
    <property type="evidence" value="ECO:0007669"/>
    <property type="project" value="UniProtKB-EC"/>
</dbReference>
<dbReference type="EMBL" id="ADLK01000008">
    <property type="protein sequence ID" value="KMW22680.1"/>
    <property type="molecule type" value="Genomic_DNA"/>
</dbReference>
<evidence type="ECO:0000256" key="5">
    <source>
        <dbReference type="ARBA" id="ARBA00012213"/>
    </source>
</evidence>
<accession>A0A0J9F374</accession>
<dbReference type="PANTHER" id="PTHR33254">
    <property type="entry name" value="4-HYDROXY-4-METHYL-2-OXOGLUTARATE ALDOLASE 3-RELATED"/>
    <property type="match status" value="1"/>
</dbReference>
<evidence type="ECO:0000256" key="8">
    <source>
        <dbReference type="ARBA" id="ARBA00025046"/>
    </source>
</evidence>
<dbReference type="GO" id="GO:0008948">
    <property type="term" value="F:oxaloacetate decarboxylase activity"/>
    <property type="evidence" value="ECO:0007669"/>
    <property type="project" value="UniProtKB-EC"/>
</dbReference>
<evidence type="ECO:0000256" key="11">
    <source>
        <dbReference type="ARBA" id="ARBA00032305"/>
    </source>
</evidence>
<dbReference type="EC" id="4.1.3.17" evidence="5"/>
<feature type="binding site" evidence="13">
    <location>
        <begin position="96"/>
        <end position="99"/>
    </location>
    <ligand>
        <name>substrate</name>
    </ligand>
</feature>
<dbReference type="OrthoDB" id="9784786at2"/>
<dbReference type="Pfam" id="PF03737">
    <property type="entry name" value="RraA-like"/>
    <property type="match status" value="1"/>
</dbReference>
<protein>
    <recommendedName>
        <fullName evidence="7">Putative 4-hydroxy-4-methyl-2-oxoglutarate aldolase</fullName>
        <ecNumber evidence="6">4.1.1.112</ecNumber>
        <ecNumber evidence="5">4.1.3.17</ecNumber>
    </recommendedName>
    <alternativeName>
        <fullName evidence="11">Oxaloacetate decarboxylase</fullName>
    </alternativeName>
    <alternativeName>
        <fullName evidence="9">Regulator of ribonuclease activity homolog</fullName>
    </alternativeName>
    <alternativeName>
        <fullName evidence="10">RraA-like protein</fullName>
    </alternativeName>
</protein>
<dbReference type="RefSeq" id="WP_007862714.1">
    <property type="nucleotide sequence ID" value="NZ_KQ235876.1"/>
</dbReference>
<dbReference type="InterPro" id="IPR036704">
    <property type="entry name" value="RraA/RraA-like_sf"/>
</dbReference>
<comment type="similarity">
    <text evidence="3">Belongs to the class II aldolase/RraA-like family.</text>
</comment>
<comment type="subunit">
    <text evidence="4">Homotrimer.</text>
</comment>
<evidence type="ECO:0000256" key="3">
    <source>
        <dbReference type="ARBA" id="ARBA00008621"/>
    </source>
</evidence>
<evidence type="ECO:0000313" key="14">
    <source>
        <dbReference type="EMBL" id="KMW22680.1"/>
    </source>
</evidence>
<evidence type="ECO:0000313" key="15">
    <source>
        <dbReference type="Proteomes" id="UP000037392"/>
    </source>
</evidence>
<sequence length="225" mass="24474">MFDIIKNYEKVSQELVEKFSKLEESASINECMQVNGAMNHDIRPVWPGSRMCGTALTVCARAGDNLMLHKAISMAKPGDVIVITCDGFQESGGMWGGIMSNAAQTMGAAGMVTDGSVRDTMMMKEINFPVFSRGIGVKRSTKALGGTINHPIVVGGVLVHPGDLVFADNDSVVVVPREQAEEIYELAVAREQHEDNTLVKAKLDGTVTFQTFEKEFRALNLSEEC</sequence>
<comment type="cofactor">
    <cofactor evidence="13">
        <name>Mg(2+)</name>
        <dbReference type="ChEBI" id="CHEBI:18420"/>
    </cofactor>
</comment>
<dbReference type="SUPFAM" id="SSF89562">
    <property type="entry name" value="RraA-like"/>
    <property type="match status" value="1"/>
</dbReference>
<name>A0A0J9F374_9FIRM</name>
<comment type="catalytic activity">
    <reaction evidence="12">
        <text>oxaloacetate + H(+) = pyruvate + CO2</text>
        <dbReference type="Rhea" id="RHEA:15641"/>
        <dbReference type="ChEBI" id="CHEBI:15361"/>
        <dbReference type="ChEBI" id="CHEBI:15378"/>
        <dbReference type="ChEBI" id="CHEBI:16452"/>
        <dbReference type="ChEBI" id="CHEBI:16526"/>
        <dbReference type="EC" id="4.1.1.112"/>
    </reaction>
</comment>
<dbReference type="NCBIfam" id="NF006731">
    <property type="entry name" value="PRK09262.1"/>
    <property type="match status" value="1"/>
</dbReference>
<comment type="caution">
    <text evidence="14">The sequence shown here is derived from an EMBL/GenBank/DDBJ whole genome shotgun (WGS) entry which is preliminary data.</text>
</comment>
<keyword evidence="13" id="KW-0460">Magnesium</keyword>
<dbReference type="GeneID" id="93164661"/>
<dbReference type="AlphaFoldDB" id="A0A0J9F374"/>
<dbReference type="InterPro" id="IPR005493">
    <property type="entry name" value="RraA/RraA-like"/>
</dbReference>
<dbReference type="PANTHER" id="PTHR33254:SF4">
    <property type="entry name" value="4-HYDROXY-4-METHYL-2-OXOGLUTARATE ALDOLASE 3-RELATED"/>
    <property type="match status" value="1"/>
</dbReference>
<dbReference type="GO" id="GO:0046872">
    <property type="term" value="F:metal ion binding"/>
    <property type="evidence" value="ECO:0007669"/>
    <property type="project" value="UniProtKB-KW"/>
</dbReference>
<proteinExistence type="inferred from homology"/>
<comment type="cofactor">
    <cofactor evidence="2">
        <name>a divalent metal cation</name>
        <dbReference type="ChEBI" id="CHEBI:60240"/>
    </cofactor>
</comment>
<feature type="binding site" evidence="13">
    <location>
        <position position="118"/>
    </location>
    <ligand>
        <name>substrate</name>
    </ligand>
</feature>
<feature type="binding site" evidence="13">
    <location>
        <position position="119"/>
    </location>
    <ligand>
        <name>Mg(2+)</name>
        <dbReference type="ChEBI" id="CHEBI:18420"/>
    </ligand>
</feature>
<evidence type="ECO:0000256" key="9">
    <source>
        <dbReference type="ARBA" id="ARBA00029596"/>
    </source>
</evidence>
<evidence type="ECO:0000256" key="12">
    <source>
        <dbReference type="ARBA" id="ARBA00047973"/>
    </source>
</evidence>
<dbReference type="EC" id="4.1.1.112" evidence="6"/>
<organism evidence="14 15">
    <name type="scientific">[Clostridium] citroniae WAL-19142</name>
    <dbReference type="NCBI Taxonomy" id="742734"/>
    <lineage>
        <taxon>Bacteria</taxon>
        <taxon>Bacillati</taxon>
        <taxon>Bacillota</taxon>
        <taxon>Clostridia</taxon>
        <taxon>Lachnospirales</taxon>
        <taxon>Lachnospiraceae</taxon>
        <taxon>Enterocloster</taxon>
    </lineage>
</organism>
<dbReference type="CDD" id="cd16841">
    <property type="entry name" value="RraA_family"/>
    <property type="match status" value="1"/>
</dbReference>
<evidence type="ECO:0000256" key="6">
    <source>
        <dbReference type="ARBA" id="ARBA00012947"/>
    </source>
</evidence>
<evidence type="ECO:0000256" key="7">
    <source>
        <dbReference type="ARBA" id="ARBA00016549"/>
    </source>
</evidence>
<keyword evidence="13" id="KW-0479">Metal-binding</keyword>
<dbReference type="PATRIC" id="fig|742734.4.peg.1306"/>
<gene>
    <name evidence="14" type="ORF">HMPREF9470_01215</name>
</gene>
<evidence type="ECO:0000256" key="13">
    <source>
        <dbReference type="PIRSR" id="PIRSR605493-1"/>
    </source>
</evidence>
<dbReference type="Proteomes" id="UP000037392">
    <property type="component" value="Unassembled WGS sequence"/>
</dbReference>
<reference evidence="14 15" key="1">
    <citation type="submission" date="2011-04" db="EMBL/GenBank/DDBJ databases">
        <title>The Genome Sequence of Clostridium citroniae WAL-19142.</title>
        <authorList>
            <consortium name="The Broad Institute Genome Sequencing Platform"/>
            <person name="Earl A."/>
            <person name="Ward D."/>
            <person name="Feldgarden M."/>
            <person name="Gevers D."/>
            <person name="Warren Y.A."/>
            <person name="Tyrrell K.L."/>
            <person name="Citron D.M."/>
            <person name="Goldstein E.J."/>
            <person name="Daigneault M."/>
            <person name="Allen-Vercoe E."/>
            <person name="Young S.K."/>
            <person name="Zeng Q."/>
            <person name="Gargeya S."/>
            <person name="Fitzgerald M."/>
            <person name="Haas B."/>
            <person name="Abouelleil A."/>
            <person name="Alvarado L."/>
            <person name="Arachchi H.M."/>
            <person name="Berlin A."/>
            <person name="Brown A."/>
            <person name="Chapman S.B."/>
            <person name="Chen Z."/>
            <person name="Dunbar C."/>
            <person name="Freedman E."/>
            <person name="Gearin G."/>
            <person name="Gellesch M."/>
            <person name="Goldberg J."/>
            <person name="Griggs A."/>
            <person name="Gujja S."/>
            <person name="Heilman E.R."/>
            <person name="Heiman D."/>
            <person name="Howarth C."/>
            <person name="Larson L."/>
            <person name="Lui A."/>
            <person name="MacDonald P.J."/>
            <person name="Mehta T."/>
            <person name="Montmayeur A."/>
            <person name="Murphy C."/>
            <person name="Neiman D."/>
            <person name="Pearson M."/>
            <person name="Priest M."/>
            <person name="Roberts A."/>
            <person name="Saif S."/>
            <person name="Shea T."/>
            <person name="Shenoy N."/>
            <person name="Sisk P."/>
            <person name="Stolte C."/>
            <person name="Sykes S."/>
            <person name="White J."/>
            <person name="Yandava C."/>
            <person name="Wortman J."/>
            <person name="Nusbaum C."/>
            <person name="Birren B."/>
        </authorList>
    </citation>
    <scope>NUCLEOTIDE SEQUENCE [LARGE SCALE GENOMIC DNA]</scope>
    <source>
        <strain evidence="14 15">WAL-19142</strain>
    </source>
</reference>
<evidence type="ECO:0000256" key="1">
    <source>
        <dbReference type="ARBA" id="ARBA00001342"/>
    </source>
</evidence>
<evidence type="ECO:0000256" key="2">
    <source>
        <dbReference type="ARBA" id="ARBA00001968"/>
    </source>
</evidence>
<evidence type="ECO:0000256" key="4">
    <source>
        <dbReference type="ARBA" id="ARBA00011233"/>
    </source>
</evidence>
<evidence type="ECO:0000256" key="10">
    <source>
        <dbReference type="ARBA" id="ARBA00030169"/>
    </source>
</evidence>
<comment type="catalytic activity">
    <reaction evidence="1">
        <text>4-hydroxy-4-methyl-2-oxoglutarate = 2 pyruvate</text>
        <dbReference type="Rhea" id="RHEA:22748"/>
        <dbReference type="ChEBI" id="CHEBI:15361"/>
        <dbReference type="ChEBI" id="CHEBI:58276"/>
        <dbReference type="EC" id="4.1.3.17"/>
    </reaction>
</comment>
<dbReference type="Gene3D" id="3.50.30.40">
    <property type="entry name" value="Ribonuclease E inhibitor RraA/RraA-like"/>
    <property type="match status" value="1"/>
</dbReference>